<proteinExistence type="predicted"/>
<name>A0ACB8ZUY8_ARCLA</name>
<dbReference type="Proteomes" id="UP001055879">
    <property type="component" value="Linkage Group LG09"/>
</dbReference>
<keyword evidence="2" id="KW-1185">Reference proteome</keyword>
<evidence type="ECO:0000313" key="1">
    <source>
        <dbReference type="EMBL" id="KAI3701804.1"/>
    </source>
</evidence>
<dbReference type="EMBL" id="CM042055">
    <property type="protein sequence ID" value="KAI3701804.1"/>
    <property type="molecule type" value="Genomic_DNA"/>
</dbReference>
<protein>
    <submittedName>
        <fullName evidence="1">Uncharacterized protein</fullName>
    </submittedName>
</protein>
<sequence>MKQPLKFFTIVGPILSTTVVRRSPLAIGYGCCLFVTNLQGPSRRRQLRFACSRSVPSDEVCFHDRELGRTACLFQNRQNPPTKGHHSTTVISGYGWSSRPLPFEGGGDGLEGLSAAVDRSSSQRCCPFSSILPTACSHRWTIGYFCNDYSWPRAKRLALS</sequence>
<reference evidence="2" key="1">
    <citation type="journal article" date="2022" name="Mol. Ecol. Resour.">
        <title>The genomes of chicory, endive, great burdock and yacon provide insights into Asteraceae palaeo-polyploidization history and plant inulin production.</title>
        <authorList>
            <person name="Fan W."/>
            <person name="Wang S."/>
            <person name="Wang H."/>
            <person name="Wang A."/>
            <person name="Jiang F."/>
            <person name="Liu H."/>
            <person name="Zhao H."/>
            <person name="Xu D."/>
            <person name="Zhang Y."/>
        </authorList>
    </citation>
    <scope>NUCLEOTIDE SEQUENCE [LARGE SCALE GENOMIC DNA]</scope>
    <source>
        <strain evidence="2">cv. Niubang</strain>
    </source>
</reference>
<gene>
    <name evidence="1" type="ORF">L6452_27157</name>
</gene>
<accession>A0ACB8ZUY8</accession>
<evidence type="ECO:0000313" key="2">
    <source>
        <dbReference type="Proteomes" id="UP001055879"/>
    </source>
</evidence>
<comment type="caution">
    <text evidence="1">The sequence shown here is derived from an EMBL/GenBank/DDBJ whole genome shotgun (WGS) entry which is preliminary data.</text>
</comment>
<reference evidence="1 2" key="2">
    <citation type="journal article" date="2022" name="Mol. Ecol. Resour.">
        <title>The genomes of chicory, endive, great burdock and yacon provide insights into Asteraceae paleo-polyploidization history and plant inulin production.</title>
        <authorList>
            <person name="Fan W."/>
            <person name="Wang S."/>
            <person name="Wang H."/>
            <person name="Wang A."/>
            <person name="Jiang F."/>
            <person name="Liu H."/>
            <person name="Zhao H."/>
            <person name="Xu D."/>
            <person name="Zhang Y."/>
        </authorList>
    </citation>
    <scope>NUCLEOTIDE SEQUENCE [LARGE SCALE GENOMIC DNA]</scope>
    <source>
        <strain evidence="2">cv. Niubang</strain>
    </source>
</reference>
<organism evidence="1 2">
    <name type="scientific">Arctium lappa</name>
    <name type="common">Greater burdock</name>
    <name type="synonym">Lappa major</name>
    <dbReference type="NCBI Taxonomy" id="4217"/>
    <lineage>
        <taxon>Eukaryota</taxon>
        <taxon>Viridiplantae</taxon>
        <taxon>Streptophyta</taxon>
        <taxon>Embryophyta</taxon>
        <taxon>Tracheophyta</taxon>
        <taxon>Spermatophyta</taxon>
        <taxon>Magnoliopsida</taxon>
        <taxon>eudicotyledons</taxon>
        <taxon>Gunneridae</taxon>
        <taxon>Pentapetalae</taxon>
        <taxon>asterids</taxon>
        <taxon>campanulids</taxon>
        <taxon>Asterales</taxon>
        <taxon>Asteraceae</taxon>
        <taxon>Carduoideae</taxon>
        <taxon>Cardueae</taxon>
        <taxon>Arctiinae</taxon>
        <taxon>Arctium</taxon>
    </lineage>
</organism>